<dbReference type="SUPFAM" id="SSF55874">
    <property type="entry name" value="ATPase domain of HSP90 chaperone/DNA topoisomerase II/histidine kinase"/>
    <property type="match status" value="1"/>
</dbReference>
<reference evidence="3" key="1">
    <citation type="submission" date="2019-10" db="EMBL/GenBank/DDBJ databases">
        <authorList>
            <consortium name="DOE Joint Genome Institute"/>
            <person name="Kuo A."/>
            <person name="Miyauchi S."/>
            <person name="Kiss E."/>
            <person name="Drula E."/>
            <person name="Kohler A."/>
            <person name="Sanchez-Garcia M."/>
            <person name="Andreopoulos B."/>
            <person name="Barry K.W."/>
            <person name="Bonito G."/>
            <person name="Buee M."/>
            <person name="Carver A."/>
            <person name="Chen C."/>
            <person name="Cichocki N."/>
            <person name="Clum A."/>
            <person name="Culley D."/>
            <person name="Crous P.W."/>
            <person name="Fauchery L."/>
            <person name="Girlanda M."/>
            <person name="Hayes R."/>
            <person name="Keri Z."/>
            <person name="LaButti K."/>
            <person name="Lipzen A."/>
            <person name="Lombard V."/>
            <person name="Magnuson J."/>
            <person name="Maillard F."/>
            <person name="Morin E."/>
            <person name="Murat C."/>
            <person name="Nolan M."/>
            <person name="Ohm R."/>
            <person name="Pangilinan J."/>
            <person name="Pereira M."/>
            <person name="Perotto S."/>
            <person name="Peter M."/>
            <person name="Riley R."/>
            <person name="Sitrit Y."/>
            <person name="Stielow B."/>
            <person name="Szollosi G."/>
            <person name="Zifcakova L."/>
            <person name="Stursova M."/>
            <person name="Spatafora J.W."/>
            <person name="Tedersoo L."/>
            <person name="Vaario L.-M."/>
            <person name="Yamada A."/>
            <person name="Yan M."/>
            <person name="Wang P."/>
            <person name="Xu J."/>
            <person name="Bruns T."/>
            <person name="Baldrian P."/>
            <person name="Vilgalys R."/>
            <person name="Henrissat B."/>
            <person name="Grigoriev I.V."/>
            <person name="Hibbett D."/>
            <person name="Nagy L.G."/>
            <person name="Martin F.M."/>
        </authorList>
    </citation>
    <scope>NUCLEOTIDE SEQUENCE</scope>
    <source>
        <strain evidence="3">BED1</strain>
    </source>
</reference>
<reference evidence="3" key="2">
    <citation type="journal article" date="2020" name="Nat. Commun.">
        <title>Large-scale genome sequencing of mycorrhizal fungi provides insights into the early evolution of symbiotic traits.</title>
        <authorList>
            <person name="Miyauchi S."/>
            <person name="Kiss E."/>
            <person name="Kuo A."/>
            <person name="Drula E."/>
            <person name="Kohler A."/>
            <person name="Sanchez-Garcia M."/>
            <person name="Morin E."/>
            <person name="Andreopoulos B."/>
            <person name="Barry K.W."/>
            <person name="Bonito G."/>
            <person name="Buee M."/>
            <person name="Carver A."/>
            <person name="Chen C."/>
            <person name="Cichocki N."/>
            <person name="Clum A."/>
            <person name="Culley D."/>
            <person name="Crous P.W."/>
            <person name="Fauchery L."/>
            <person name="Girlanda M."/>
            <person name="Hayes R.D."/>
            <person name="Keri Z."/>
            <person name="LaButti K."/>
            <person name="Lipzen A."/>
            <person name="Lombard V."/>
            <person name="Magnuson J."/>
            <person name="Maillard F."/>
            <person name="Murat C."/>
            <person name="Nolan M."/>
            <person name="Ohm R.A."/>
            <person name="Pangilinan J."/>
            <person name="Pereira M.F."/>
            <person name="Perotto S."/>
            <person name="Peter M."/>
            <person name="Pfister S."/>
            <person name="Riley R."/>
            <person name="Sitrit Y."/>
            <person name="Stielow J.B."/>
            <person name="Szollosi G."/>
            <person name="Zifcakova L."/>
            <person name="Stursova M."/>
            <person name="Spatafora J.W."/>
            <person name="Tedersoo L."/>
            <person name="Vaario L.M."/>
            <person name="Yamada A."/>
            <person name="Yan M."/>
            <person name="Wang P."/>
            <person name="Xu J."/>
            <person name="Bruns T."/>
            <person name="Baldrian P."/>
            <person name="Vilgalys R."/>
            <person name="Dunand C."/>
            <person name="Henrissat B."/>
            <person name="Grigoriev I.V."/>
            <person name="Hibbett D."/>
            <person name="Nagy L.G."/>
            <person name="Martin F.M."/>
        </authorList>
    </citation>
    <scope>NUCLEOTIDE SEQUENCE</scope>
    <source>
        <strain evidence="3">BED1</strain>
    </source>
</reference>
<feature type="compositionally biased region" description="Polar residues" evidence="1">
    <location>
        <begin position="1340"/>
        <end position="1351"/>
    </location>
</feature>
<dbReference type="PANTHER" id="PTHR47839">
    <property type="entry name" value="DOMAIN PROTEIN, PUTATIVE (AFU_ORTHOLOGUE AFUA_6G04830)-RELATED"/>
    <property type="match status" value="1"/>
</dbReference>
<dbReference type="Pfam" id="PF12449">
    <property type="entry name" value="DUF3684"/>
    <property type="match status" value="1"/>
</dbReference>
<feature type="compositionally biased region" description="Basic and acidic residues" evidence="1">
    <location>
        <begin position="1359"/>
        <end position="1370"/>
    </location>
</feature>
<sequence>MTIDHKAQSGQGYTGLVTVDMRALVDKVLARYSAKFSVFRELLQNSDDAGCDSAEIRFETSPLDPEVVMGDGPPKLPDLDITQIVQWTFRNHGKEFTEEDWTRLPKIALGNPDPRKIGAFGVGFFSVFSVTENPYVSSGDKEMEFWWDEDNQLRYRFDDLPQAAARDLWTTFKIPLREPVPMPPIMELLQFLASSITFMVHLEKVTVFFDHHRVGQINKSLEQSQVITIPTELRQSSSENIMMVNLVEKHRKSFHHLSITIEARVMLPQYDFHETTDVTVFTAEVDVTVDTKLSKELDRCMKKKTTDSTQVQIDIHEHDQNSMGKQNHASEFPSLLQGLRADLDGAINTRVYIGHATAQTTGIGGHMASHFIPTVERESVDLADINVAIWNRELLHIGGVLCRAVYELELSKIHDLWEEAAASEPHLRPSRELQNQLHKRFLHVLKFFTFHRSTPSSTVAELLADSFYGCSTLPLRLLSSVGVRGAPHIREFDSVLAKFLKSVPMLSEHVTQYGAHSIAALPDKHKISAITPSDILQDLRGHTMNAEELIALLRWLIAQGQDDLTPKVLNAATFGNAGGKTRLSSIHYFLDPQVLGVYIPPDGPLPLSLIPLDISKHFGCKELTRFGWEEFTVLSWLQHISRPEVTSTDKKYDFTSSGDWASRVLSTLRQVWPQISEDMRSGAAKVVRNKSCIPTSKGLCCPESSYLPIADDAQFHHLDLPIVSCDAGFEVDVVMERCLLSLGVQKDPPIRFLLAQGNWTVFDLIKYLTQDKERSLLTDDDLKTLKISRIFMREHSQGNDEENTGYRTDELYPPVDTFRKLRLPVIEWKEKLGWSDTSREAQWLYGLGLNHFPSLPEIVELCSSKDDEVQETAFTYLCGDFIHSTQFTNQGTSKKWNLFLSRAMVVYSGTQWKALGFSIIHERYLNAPLQRLGISQHPPTSNIMDQLGKSPPRDWETAHSWFEVLSDHIPAFSSCDRINLLGLSFVPTGPSSALKWLPATKCYLDRGSIPPLHAKLFDFVDFGYKANVFLQFCGSKDRVSFEDVAEALIENPEKFFGLQETSFLAELRMIAHHSRDISNRTLHKMSGKPALLGVRRKKIEGSDSGKYEHQFLTSQEVTIVDDLDDYRLFSDSLFVAPQEEVLEGFYKSLGCNDLSAIVQERCRGLHEIQATETCLEVQSRILERLPLFIRKYTDFQPKVKVPSSTDQLKVKAWGRILVFKTLVTMTGSVERQCNVRVFARHEGNCIELWISKTAKPDMYEIATSLCRLFFGANKTYPTLLLEKALSADLKELKRRGFPVDQICQKHRDKYGVENKAKRKLAASASTTISPRPSVLDQSDCETFSGSPEATPQPSPHRVHTTDRVLPKSREAPIVPDDMSGIVEQSTLSRTPLQVIPQSDIRETVKKVIEGCNLGGKGSTILADMNQFTRNSFCGLPAGDRSLHHDPIGKMKGIQVHVDKGVPDANGFMARMHGPLGRFVDIIISLSQIYHFSTEKLRIFYDVSGGCIAFNRGGIIYLNLRYFDAWREWILYSIFLLGRC</sequence>
<evidence type="ECO:0000313" key="4">
    <source>
        <dbReference type="Proteomes" id="UP001194468"/>
    </source>
</evidence>
<comment type="caution">
    <text evidence="3">The sequence shown here is derived from an EMBL/GenBank/DDBJ whole genome shotgun (WGS) entry which is preliminary data.</text>
</comment>
<evidence type="ECO:0000259" key="2">
    <source>
        <dbReference type="Pfam" id="PF25794"/>
    </source>
</evidence>
<dbReference type="PANTHER" id="PTHR47839:SF1">
    <property type="entry name" value="DOMAIN PROTEIN, PUTATIVE (AFU_ORTHOLOGUE AFUA_6G04830)-RELATED"/>
    <property type="match status" value="1"/>
</dbReference>
<proteinExistence type="predicted"/>
<dbReference type="Proteomes" id="UP001194468">
    <property type="component" value="Unassembled WGS sequence"/>
</dbReference>
<organism evidence="3 4">
    <name type="scientific">Boletus edulis BED1</name>
    <dbReference type="NCBI Taxonomy" id="1328754"/>
    <lineage>
        <taxon>Eukaryota</taxon>
        <taxon>Fungi</taxon>
        <taxon>Dikarya</taxon>
        <taxon>Basidiomycota</taxon>
        <taxon>Agaricomycotina</taxon>
        <taxon>Agaricomycetes</taxon>
        <taxon>Agaricomycetidae</taxon>
        <taxon>Boletales</taxon>
        <taxon>Boletineae</taxon>
        <taxon>Boletaceae</taxon>
        <taxon>Boletoideae</taxon>
        <taxon>Boletus</taxon>
    </lineage>
</organism>
<dbReference type="EMBL" id="WHUW01000051">
    <property type="protein sequence ID" value="KAF8431278.1"/>
    <property type="molecule type" value="Genomic_DNA"/>
</dbReference>
<gene>
    <name evidence="3" type="ORF">L210DRAFT_3651176</name>
</gene>
<evidence type="ECO:0000256" key="1">
    <source>
        <dbReference type="SAM" id="MobiDB-lite"/>
    </source>
</evidence>
<dbReference type="Pfam" id="PF25794">
    <property type="entry name" value="SACS"/>
    <property type="match status" value="1"/>
</dbReference>
<dbReference type="InterPro" id="IPR036890">
    <property type="entry name" value="HATPase_C_sf"/>
</dbReference>
<feature type="region of interest" description="Disordered" evidence="1">
    <location>
        <begin position="1322"/>
        <end position="1374"/>
    </location>
</feature>
<dbReference type="InterPro" id="IPR058210">
    <property type="entry name" value="SACS/Nov_dom"/>
</dbReference>
<dbReference type="InterPro" id="IPR022155">
    <property type="entry name" value="DUF3684"/>
</dbReference>
<dbReference type="Gene3D" id="3.30.565.10">
    <property type="entry name" value="Histidine kinase-like ATPase, C-terminal domain"/>
    <property type="match status" value="1"/>
</dbReference>
<name>A0AAD4BIS8_BOLED</name>
<keyword evidence="4" id="KW-1185">Reference proteome</keyword>
<protein>
    <recommendedName>
        <fullName evidence="2">Sacsin/Nov domain-containing protein</fullName>
    </recommendedName>
</protein>
<feature type="domain" description="Sacsin/Nov" evidence="2">
    <location>
        <begin position="23"/>
        <end position="141"/>
    </location>
</feature>
<accession>A0AAD4BIS8</accession>
<evidence type="ECO:0000313" key="3">
    <source>
        <dbReference type="EMBL" id="KAF8431278.1"/>
    </source>
</evidence>